<keyword evidence="2" id="KW-1185">Reference proteome</keyword>
<dbReference type="Proteomes" id="UP000815677">
    <property type="component" value="Unassembled WGS sequence"/>
</dbReference>
<name>A0ABQ0LCN1_MYCCL</name>
<reference evidence="1" key="1">
    <citation type="submission" date="2014-09" db="EMBL/GenBank/DDBJ databases">
        <title>Genome sequence of the luminous mushroom Mycena chlorophos for searching fungal bioluminescence genes.</title>
        <authorList>
            <person name="Tanaka Y."/>
            <person name="Kasuga D."/>
            <person name="Oba Y."/>
            <person name="Hase S."/>
            <person name="Sato K."/>
            <person name="Oba Y."/>
            <person name="Sakakibara Y."/>
        </authorList>
    </citation>
    <scope>NUCLEOTIDE SEQUENCE</scope>
</reference>
<sequence>MTASPPALPPELITTIVDELRDDYNSLAACALVDSDFCAAAQPHFFRAIWVHRANLRFYDIGQRGLHRGVYMPSGTFRAVAKIFARSRHLAGYVKDLSLDLPDSTNEDVPLTEIVNATSSNLERLLISGLGVEWTQLSSPLKDAILGAIGNRTQRKLHLLNLRNLPAKEVYSAMQRVEVLSIHSSTFAFPVPIEDEFPDFLPPQITPPNSSIRHLILSNGFDDTFTLLLSPDAPVLCNVSKLYLHARGFTHAQRLLNKISNTLEDLTLDCADFRHPFTLQELPNLQSLTLRMSRGIARNLPSGLPDTLLNLTLTPRTSLTLLFELQSRVSEPPWDLSFSTSVANINFGLGTGLVGSVDLLRTRFQLSFQDPFPSLSPNVGVGASAPALDHPRKMAYWQERAFEEFGVGMRRIFGGDSSHDTAPSSSNEDDAADVSGEAPIRLAKVKVEWIQEGTYVARLP</sequence>
<gene>
    <name evidence="1" type="ORF">MCHLO_05061</name>
</gene>
<evidence type="ECO:0008006" key="3">
    <source>
        <dbReference type="Google" id="ProtNLM"/>
    </source>
</evidence>
<dbReference type="EMBL" id="DF843796">
    <property type="protein sequence ID" value="GAT47606.1"/>
    <property type="molecule type" value="Genomic_DNA"/>
</dbReference>
<dbReference type="SUPFAM" id="SSF52047">
    <property type="entry name" value="RNI-like"/>
    <property type="match status" value="1"/>
</dbReference>
<protein>
    <recommendedName>
        <fullName evidence="3">F-box domain-containing protein</fullName>
    </recommendedName>
</protein>
<evidence type="ECO:0000313" key="2">
    <source>
        <dbReference type="Proteomes" id="UP000815677"/>
    </source>
</evidence>
<accession>A0ABQ0LCN1</accession>
<organism evidence="1 2">
    <name type="scientific">Mycena chlorophos</name>
    <name type="common">Agaric fungus</name>
    <name type="synonym">Agaricus chlorophos</name>
    <dbReference type="NCBI Taxonomy" id="658473"/>
    <lineage>
        <taxon>Eukaryota</taxon>
        <taxon>Fungi</taxon>
        <taxon>Dikarya</taxon>
        <taxon>Basidiomycota</taxon>
        <taxon>Agaricomycotina</taxon>
        <taxon>Agaricomycetes</taxon>
        <taxon>Agaricomycetidae</taxon>
        <taxon>Agaricales</taxon>
        <taxon>Marasmiineae</taxon>
        <taxon>Mycenaceae</taxon>
        <taxon>Mycena</taxon>
    </lineage>
</organism>
<proteinExistence type="predicted"/>
<evidence type="ECO:0000313" key="1">
    <source>
        <dbReference type="EMBL" id="GAT47606.1"/>
    </source>
</evidence>